<protein>
    <recommendedName>
        <fullName evidence="4">COP9 signalosome complex subunit 4</fullName>
    </recommendedName>
</protein>
<dbReference type="InterPro" id="IPR040134">
    <property type="entry name" value="PSMD12/CSN4"/>
</dbReference>
<dbReference type="SUPFAM" id="SSF46785">
    <property type="entry name" value="Winged helix' DNA-binding domain"/>
    <property type="match status" value="1"/>
</dbReference>
<feature type="domain" description="PCI" evidence="8">
    <location>
        <begin position="325"/>
        <end position="414"/>
    </location>
</feature>
<keyword evidence="7" id="KW-0539">Nucleus</keyword>
<evidence type="ECO:0000256" key="1">
    <source>
        <dbReference type="ARBA" id="ARBA00004123"/>
    </source>
</evidence>
<evidence type="ECO:0000313" key="9">
    <source>
        <dbReference type="EMBL" id="QDZ22645.1"/>
    </source>
</evidence>
<evidence type="ECO:0000256" key="3">
    <source>
        <dbReference type="ARBA" id="ARBA00010417"/>
    </source>
</evidence>
<evidence type="ECO:0000256" key="6">
    <source>
        <dbReference type="ARBA" id="ARBA00022790"/>
    </source>
</evidence>
<evidence type="ECO:0000256" key="4">
    <source>
        <dbReference type="ARBA" id="ARBA00014881"/>
    </source>
</evidence>
<dbReference type="GO" id="GO:0008180">
    <property type="term" value="C:COP9 signalosome"/>
    <property type="evidence" value="ECO:0007669"/>
    <property type="project" value="UniProtKB-KW"/>
</dbReference>
<name>A0A5B8MSP1_9CHLO</name>
<comment type="similarity">
    <text evidence="3">Belongs to the CSN4 family.</text>
</comment>
<reference evidence="9 10" key="1">
    <citation type="submission" date="2018-07" db="EMBL/GenBank/DDBJ databases">
        <title>The complete nuclear genome of the prasinophyte Chloropicon primus (CCMP1205).</title>
        <authorList>
            <person name="Pombert J.-F."/>
            <person name="Otis C."/>
            <person name="Turmel M."/>
            <person name="Lemieux C."/>
        </authorList>
    </citation>
    <scope>NUCLEOTIDE SEQUENCE [LARGE SCALE GENOMIC DNA]</scope>
    <source>
        <strain evidence="9 10">CCMP1205</strain>
    </source>
</reference>
<dbReference type="EMBL" id="CP031041">
    <property type="protein sequence ID" value="QDZ22645.1"/>
    <property type="molecule type" value="Genomic_DNA"/>
</dbReference>
<keyword evidence="5" id="KW-0963">Cytoplasm</keyword>
<dbReference type="OrthoDB" id="295656at2759"/>
<evidence type="ECO:0000256" key="5">
    <source>
        <dbReference type="ARBA" id="ARBA00022490"/>
    </source>
</evidence>
<sequence length="437" mass="48241">MVASEKVAAALRGAQETSDQKGRVEAFCKAIDVAVEPGTSTVYEDCAEIIHQVLSPEVSQWVSRDALHHLGSSLVKVEKGVRQKIAEHILELVQPRAANFEEQVTVVREILCDLLEEQKQWNRAAETLAGINLDSHNNRTFDDKYKLEKCLKIATLFLKDERHSKAETFLNRAAFVLGSCKADSTLNLLYKSCYARVLDNKCKFLEAALRYYEISNFTAKEGAGEGSTSASTVLLDGTEVGELQEAALMDAVICSVLASAGPQRSRVLATLYKDERCVKLKGSCYSILQKVYMERILGPHEVREFSELLKPHQKASKADKGSSETTGTVLEHAVIEHNLQSASRLYKNISFHELGRLLGIEATRAEKIAARMIVEGRMGGQIDQVDSFIYFSSNSQEDGGSAEVGAWDQQIRSLCQEVNSILDKMQGKGYNVDAALG</sequence>
<dbReference type="InterPro" id="IPR036390">
    <property type="entry name" value="WH_DNA-bd_sf"/>
</dbReference>
<gene>
    <name evidence="9" type="ORF">A3770_08p51630</name>
</gene>
<dbReference type="Pfam" id="PF22241">
    <property type="entry name" value="PSMD12-CSN4_N"/>
    <property type="match status" value="1"/>
</dbReference>
<dbReference type="Pfam" id="PF01399">
    <property type="entry name" value="PCI"/>
    <property type="match status" value="1"/>
</dbReference>
<keyword evidence="6" id="KW-0736">Signalosome</keyword>
<evidence type="ECO:0000256" key="2">
    <source>
        <dbReference type="ARBA" id="ARBA00004496"/>
    </source>
</evidence>
<evidence type="ECO:0000259" key="8">
    <source>
        <dbReference type="SMART" id="SM00088"/>
    </source>
</evidence>
<dbReference type="SMART" id="SM00088">
    <property type="entry name" value="PINT"/>
    <property type="match status" value="1"/>
</dbReference>
<dbReference type="PANTHER" id="PTHR10855:SF2">
    <property type="entry name" value="COP9 SIGNALOSOME COMPLEX SUBUNIT 4"/>
    <property type="match status" value="1"/>
</dbReference>
<accession>A0A5B8MSP1</accession>
<dbReference type="Gene3D" id="1.10.10.10">
    <property type="entry name" value="Winged helix-like DNA-binding domain superfamily/Winged helix DNA-binding domain"/>
    <property type="match status" value="1"/>
</dbReference>
<evidence type="ECO:0000256" key="7">
    <source>
        <dbReference type="ARBA" id="ARBA00023242"/>
    </source>
</evidence>
<dbReference type="Proteomes" id="UP000316726">
    <property type="component" value="Chromosome 8"/>
</dbReference>
<keyword evidence="10" id="KW-1185">Reference proteome</keyword>
<dbReference type="InterPro" id="IPR054559">
    <property type="entry name" value="PSMD12-CSN4-like_N"/>
</dbReference>
<dbReference type="AlphaFoldDB" id="A0A5B8MSP1"/>
<dbReference type="PANTHER" id="PTHR10855">
    <property type="entry name" value="26S PROTEASOME NON-ATPASE REGULATORY SUBUNIT 12/COP9 SIGNALOSOME COMPLEX SUBUNIT 4"/>
    <property type="match status" value="1"/>
</dbReference>
<proteinExistence type="inferred from homology"/>
<evidence type="ECO:0000313" key="10">
    <source>
        <dbReference type="Proteomes" id="UP000316726"/>
    </source>
</evidence>
<dbReference type="InterPro" id="IPR000717">
    <property type="entry name" value="PCI_dom"/>
</dbReference>
<organism evidence="9 10">
    <name type="scientific">Chloropicon primus</name>
    <dbReference type="NCBI Taxonomy" id="1764295"/>
    <lineage>
        <taxon>Eukaryota</taxon>
        <taxon>Viridiplantae</taxon>
        <taxon>Chlorophyta</taxon>
        <taxon>Chloropicophyceae</taxon>
        <taxon>Chloropicales</taxon>
        <taxon>Chloropicaceae</taxon>
        <taxon>Chloropicon</taxon>
    </lineage>
</organism>
<comment type="subcellular location">
    <subcellularLocation>
        <location evidence="2">Cytoplasm</location>
    </subcellularLocation>
    <subcellularLocation>
        <location evidence="1">Nucleus</location>
    </subcellularLocation>
</comment>
<dbReference type="STRING" id="1764295.A0A5B8MSP1"/>
<dbReference type="GO" id="GO:0005829">
    <property type="term" value="C:cytosol"/>
    <property type="evidence" value="ECO:0007669"/>
    <property type="project" value="TreeGrafter"/>
</dbReference>
<dbReference type="InterPro" id="IPR036388">
    <property type="entry name" value="WH-like_DNA-bd_sf"/>
</dbReference>